<evidence type="ECO:0000313" key="3">
    <source>
        <dbReference type="EMBL" id="SFU95874.1"/>
    </source>
</evidence>
<protein>
    <submittedName>
        <fullName evidence="3">von Willebrand factor type A domain-containing protein</fullName>
    </submittedName>
</protein>
<keyword evidence="1" id="KW-0175">Coiled coil</keyword>
<dbReference type="SMART" id="SM00327">
    <property type="entry name" value="VWA"/>
    <property type="match status" value="1"/>
</dbReference>
<dbReference type="Pfam" id="PF13519">
    <property type="entry name" value="VWA_2"/>
    <property type="match status" value="1"/>
</dbReference>
<dbReference type="Gene3D" id="3.40.50.410">
    <property type="entry name" value="von Willebrand factor, type A domain"/>
    <property type="match status" value="1"/>
</dbReference>
<organism evidence="3 4">
    <name type="scientific">Alicyclobacillus macrosporangiidus</name>
    <dbReference type="NCBI Taxonomy" id="392015"/>
    <lineage>
        <taxon>Bacteria</taxon>
        <taxon>Bacillati</taxon>
        <taxon>Bacillota</taxon>
        <taxon>Bacilli</taxon>
        <taxon>Bacillales</taxon>
        <taxon>Alicyclobacillaceae</taxon>
        <taxon>Alicyclobacillus</taxon>
    </lineage>
</organism>
<keyword evidence="4" id="KW-1185">Reference proteome</keyword>
<dbReference type="Proteomes" id="UP000183508">
    <property type="component" value="Unassembled WGS sequence"/>
</dbReference>
<dbReference type="SUPFAM" id="SSF53300">
    <property type="entry name" value="vWA-like"/>
    <property type="match status" value="1"/>
</dbReference>
<dbReference type="InterPro" id="IPR036465">
    <property type="entry name" value="vWFA_dom_sf"/>
</dbReference>
<reference evidence="4" key="1">
    <citation type="submission" date="2016-10" db="EMBL/GenBank/DDBJ databases">
        <authorList>
            <person name="Varghese N."/>
        </authorList>
    </citation>
    <scope>NUCLEOTIDE SEQUENCE [LARGE SCALE GENOMIC DNA]</scope>
    <source>
        <strain evidence="4">DSM 17980</strain>
    </source>
</reference>
<sequence length="490" mass="55214">MPGNLSDVGAIETDRYDRRTWNRILEESERIQAAVKEEPFQGLMRDVWASLFKASPHINEQGPTVNRRVMENLMRQTAWKDLRQTTQMDEYSAALGSLSLRDALEQAMPEDVRHAAHQVQDLEQQLQQLLDQAEAYQEAANAMPDSQAAAQLLDQIQALQKQAADLMQTLQQATDQFEQAFDAQSGSIGRAVRQALEQAVQEAQEDQRMMQAFGVGMGDGKPVSGKERLELAHILRTNPHVREIARMAGRMQMMALNKRKNRTIHPPTEIVNITMGDDLANILPSELLLLADPATEDDFIQRFAERRLLQYDLRGFEREGQGPIVVCLDESGSTAGTVEIWEKGIALALFAIARRERRAFAVVHFGSEPEIFVQKWPRPKDASPVQLVEMAQHFFNGGTNFERPLKEAVQIMDEASFKKGDIVFITDGESRVSDKFLHGEFARVKNEKEFQVISVVIGYDDRSVRPFSDVIAKPQVADDATLSFVIEALQ</sequence>
<proteinExistence type="predicted"/>
<dbReference type="AlphaFoldDB" id="A0A1I7KEP9"/>
<accession>A0A1I7KEP9</accession>
<dbReference type="PANTHER" id="PTHR36846:SF1">
    <property type="entry name" value="PROTEIN VIAA"/>
    <property type="match status" value="1"/>
</dbReference>
<dbReference type="EMBL" id="FPBV01000015">
    <property type="protein sequence ID" value="SFU95874.1"/>
    <property type="molecule type" value="Genomic_DNA"/>
</dbReference>
<dbReference type="STRING" id="392015.SAMN05421543_11579"/>
<evidence type="ECO:0000256" key="1">
    <source>
        <dbReference type="SAM" id="Coils"/>
    </source>
</evidence>
<gene>
    <name evidence="3" type="ORF">SAMN05421543_11579</name>
</gene>
<dbReference type="InterPro" id="IPR002035">
    <property type="entry name" value="VWF_A"/>
</dbReference>
<feature type="coiled-coil region" evidence="1">
    <location>
        <begin position="112"/>
        <end position="176"/>
    </location>
</feature>
<name>A0A1I7KEP9_9BACL</name>
<feature type="domain" description="VWFA" evidence="2">
    <location>
        <begin position="321"/>
        <end position="490"/>
    </location>
</feature>
<evidence type="ECO:0000313" key="4">
    <source>
        <dbReference type="Proteomes" id="UP000183508"/>
    </source>
</evidence>
<dbReference type="OrthoDB" id="92417at2"/>
<dbReference type="PANTHER" id="PTHR36846">
    <property type="entry name" value="PROTEIN VIAA"/>
    <property type="match status" value="1"/>
</dbReference>
<evidence type="ECO:0000259" key="2">
    <source>
        <dbReference type="SMART" id="SM00327"/>
    </source>
</evidence>
<dbReference type="GO" id="GO:0005829">
    <property type="term" value="C:cytosol"/>
    <property type="evidence" value="ECO:0007669"/>
    <property type="project" value="TreeGrafter"/>
</dbReference>